<organism evidence="1 2">
    <name type="scientific">Sandaracinomonas limnophila</name>
    <dbReference type="NCBI Taxonomy" id="1862386"/>
    <lineage>
        <taxon>Bacteria</taxon>
        <taxon>Pseudomonadati</taxon>
        <taxon>Bacteroidota</taxon>
        <taxon>Cytophagia</taxon>
        <taxon>Cytophagales</taxon>
        <taxon>Flectobacillaceae</taxon>
        <taxon>Sandaracinomonas</taxon>
    </lineage>
</organism>
<name>A0A437PUN5_9BACT</name>
<dbReference type="OrthoDB" id="9798438at2"/>
<dbReference type="EMBL" id="SACY01000002">
    <property type="protein sequence ID" value="RVU25928.1"/>
    <property type="molecule type" value="Genomic_DNA"/>
</dbReference>
<reference evidence="1 2" key="1">
    <citation type="submission" date="2019-01" db="EMBL/GenBank/DDBJ databases">
        <authorList>
            <person name="Chen W.-M."/>
        </authorList>
    </citation>
    <scope>NUCLEOTIDE SEQUENCE [LARGE SCALE GENOMIC DNA]</scope>
    <source>
        <strain evidence="1 2">FSY-15</strain>
    </source>
</reference>
<comment type="caution">
    <text evidence="1">The sequence shown here is derived from an EMBL/GenBank/DDBJ whole genome shotgun (WGS) entry which is preliminary data.</text>
</comment>
<evidence type="ECO:0000313" key="1">
    <source>
        <dbReference type="EMBL" id="RVU25928.1"/>
    </source>
</evidence>
<dbReference type="Proteomes" id="UP000282832">
    <property type="component" value="Unassembled WGS sequence"/>
</dbReference>
<dbReference type="PROSITE" id="PS51257">
    <property type="entry name" value="PROKAR_LIPOPROTEIN"/>
    <property type="match status" value="1"/>
</dbReference>
<keyword evidence="2" id="KW-1185">Reference proteome</keyword>
<dbReference type="AlphaFoldDB" id="A0A437PUN5"/>
<evidence type="ECO:0008006" key="3">
    <source>
        <dbReference type="Google" id="ProtNLM"/>
    </source>
</evidence>
<protein>
    <recommendedName>
        <fullName evidence="3">Lipoprotein</fullName>
    </recommendedName>
</protein>
<accession>A0A437PUN5</accession>
<dbReference type="RefSeq" id="WP_127803271.1">
    <property type="nucleotide sequence ID" value="NZ_SACY01000002.1"/>
</dbReference>
<proteinExistence type="predicted"/>
<sequence>MMHYSPKILLLISFLFLISSCQQLKKLEPVIIGSSTFSSYEDRGIVENAELDEASGLVYSNNNPGYLWSFNDSGNPNKIFLLDSNGKGLINYTLNGAPNRDWEAISIFKDSNGNSSLFVAEIGDNYAQYNSYFLYWFNEPKVDFTGTSNRTLDNVSKLEFTLSDGSKRDMETILIDQKTKDVYIISKREDLKKLYMISADKLVNGNVAKAEFVKDLDFSNPFSSNEEVRTYFYVTDGNVSPDNTEILIRNYGEIYYWKRETNETIPQALSRQAKVVPSRTKYSSLDQQGESQGEGVSFSTSADGYYSISENSDGNQSHLYFFKRK</sequence>
<gene>
    <name evidence="1" type="ORF">EOJ36_05810</name>
</gene>
<evidence type="ECO:0000313" key="2">
    <source>
        <dbReference type="Proteomes" id="UP000282832"/>
    </source>
</evidence>